<protein>
    <submittedName>
        <fullName evidence="1">Putative phage-related DNA-binding protein</fullName>
    </submittedName>
</protein>
<dbReference type="RefSeq" id="WP_175044925.1">
    <property type="nucleotide sequence ID" value="NZ_CABVQI010000011.1"/>
</dbReference>
<name>A0A6P2WQW7_BURL3</name>
<reference evidence="1 2" key="1">
    <citation type="submission" date="2019-09" db="EMBL/GenBank/DDBJ databases">
        <authorList>
            <person name="Depoorter E."/>
        </authorList>
    </citation>
    <scope>NUCLEOTIDE SEQUENCE [LARGE SCALE GENOMIC DNA]</scope>
    <source>
        <strain evidence="1">R-18112</strain>
    </source>
</reference>
<evidence type="ECO:0000313" key="2">
    <source>
        <dbReference type="Proteomes" id="UP000494274"/>
    </source>
</evidence>
<organism evidence="1 2">
    <name type="scientific">Burkholderia lata (strain ATCC 17760 / DSM 23089 / LMG 22485 / NCIMB 9086 / R18194 / 383)</name>
    <dbReference type="NCBI Taxonomy" id="482957"/>
    <lineage>
        <taxon>Bacteria</taxon>
        <taxon>Pseudomonadati</taxon>
        <taxon>Pseudomonadota</taxon>
        <taxon>Betaproteobacteria</taxon>
        <taxon>Burkholderiales</taxon>
        <taxon>Burkholderiaceae</taxon>
        <taxon>Burkholderia</taxon>
        <taxon>Burkholderia cepacia complex</taxon>
    </lineage>
</organism>
<dbReference type="GO" id="GO:0003677">
    <property type="term" value="F:DNA binding"/>
    <property type="evidence" value="ECO:0007669"/>
    <property type="project" value="UniProtKB-KW"/>
</dbReference>
<accession>A0A6P2WQW7</accession>
<sequence length="76" mass="8670">MLTIAPEVLPPAGLSRWAQLAPYLPVCKRTWMKLVEAGRAPQPQRLTQRTTVWRNEDIHAYLRSPASYRVEPTGVE</sequence>
<evidence type="ECO:0000313" key="1">
    <source>
        <dbReference type="EMBL" id="VWC99165.1"/>
    </source>
</evidence>
<dbReference type="AlphaFoldDB" id="A0A6P2WQW7"/>
<gene>
    <name evidence="1" type="ORF">BLA18112_03867</name>
</gene>
<dbReference type="EMBL" id="CABVQI010000011">
    <property type="protein sequence ID" value="VWC99165.1"/>
    <property type="molecule type" value="Genomic_DNA"/>
</dbReference>
<keyword evidence="1" id="KW-0238">DNA-binding</keyword>
<proteinExistence type="predicted"/>
<dbReference type="Proteomes" id="UP000494274">
    <property type="component" value="Unassembled WGS sequence"/>
</dbReference>